<evidence type="ECO:0008006" key="6">
    <source>
        <dbReference type="Google" id="ProtNLM"/>
    </source>
</evidence>
<dbReference type="SMART" id="SM00028">
    <property type="entry name" value="TPR"/>
    <property type="match status" value="2"/>
</dbReference>
<dbReference type="InterPro" id="IPR051630">
    <property type="entry name" value="Corepressor-Demethylase"/>
</dbReference>
<evidence type="ECO:0000313" key="4">
    <source>
        <dbReference type="EMBL" id="KAG5461559.1"/>
    </source>
</evidence>
<sequence length="161" mass="18125">MDDHNLALRAYESALRHNPHSIPALSQLAALCRTTERFDKAVEYFNRLLNVDNTKGEIWGALGHWCVLFACDQNAAGMPAVYFGAVPAEDLEEHRKDPIAAKDAYERVLSQNPAHAKVLQQLGWLYSQAKAPFRNQDTAIQYLTRSLNVDPNDAQSWYLLG</sequence>
<dbReference type="GO" id="GO:0000978">
    <property type="term" value="F:RNA polymerase II cis-regulatory region sequence-specific DNA binding"/>
    <property type="evidence" value="ECO:0007669"/>
    <property type="project" value="TreeGrafter"/>
</dbReference>
<keyword evidence="5" id="KW-1185">Reference proteome</keyword>
<keyword evidence="2" id="KW-0539">Nucleus</keyword>
<gene>
    <name evidence="4" type="ORF">BJ554DRAFT_6225</name>
</gene>
<name>A0A8H8DK57_9FUNG</name>
<reference evidence="4 5" key="1">
    <citation type="journal article" name="Sci. Rep.">
        <title>Genome-scale phylogenetic analyses confirm Olpidium as the closest living zoosporic fungus to the non-flagellated, terrestrial fungi.</title>
        <authorList>
            <person name="Chang Y."/>
            <person name="Rochon D."/>
            <person name="Sekimoto S."/>
            <person name="Wang Y."/>
            <person name="Chovatia M."/>
            <person name="Sandor L."/>
            <person name="Salamov A."/>
            <person name="Grigoriev I.V."/>
            <person name="Stajich J.E."/>
            <person name="Spatafora J.W."/>
        </authorList>
    </citation>
    <scope>NUCLEOTIDE SEQUENCE [LARGE SCALE GENOMIC DNA]</scope>
    <source>
        <strain evidence="4">S191</strain>
    </source>
</reference>
<dbReference type="InterPro" id="IPR011990">
    <property type="entry name" value="TPR-like_helical_dom_sf"/>
</dbReference>
<protein>
    <recommendedName>
        <fullName evidence="6">Tetratricopeptide repeat protein</fullName>
    </recommendedName>
</protein>
<dbReference type="EMBL" id="JAEFCI010003466">
    <property type="protein sequence ID" value="KAG5461559.1"/>
    <property type="molecule type" value="Genomic_DNA"/>
</dbReference>
<evidence type="ECO:0000313" key="5">
    <source>
        <dbReference type="Proteomes" id="UP000673691"/>
    </source>
</evidence>
<dbReference type="OrthoDB" id="418911at2759"/>
<evidence type="ECO:0000256" key="1">
    <source>
        <dbReference type="ARBA" id="ARBA00004123"/>
    </source>
</evidence>
<dbReference type="SUPFAM" id="SSF48452">
    <property type="entry name" value="TPR-like"/>
    <property type="match status" value="1"/>
</dbReference>
<feature type="repeat" description="TPR" evidence="3">
    <location>
        <begin position="22"/>
        <end position="55"/>
    </location>
</feature>
<keyword evidence="3" id="KW-0802">TPR repeat</keyword>
<evidence type="ECO:0000256" key="2">
    <source>
        <dbReference type="ARBA" id="ARBA00023242"/>
    </source>
</evidence>
<accession>A0A8H8DK57</accession>
<dbReference type="GO" id="GO:0005634">
    <property type="term" value="C:nucleus"/>
    <property type="evidence" value="ECO:0007669"/>
    <property type="project" value="UniProtKB-SubCell"/>
</dbReference>
<proteinExistence type="predicted"/>
<comment type="caution">
    <text evidence="4">The sequence shown here is derived from an EMBL/GenBank/DDBJ whole genome shotgun (WGS) entry which is preliminary data.</text>
</comment>
<evidence type="ECO:0000256" key="3">
    <source>
        <dbReference type="PROSITE-ProRule" id="PRU00339"/>
    </source>
</evidence>
<dbReference type="GO" id="GO:0000122">
    <property type="term" value="P:negative regulation of transcription by RNA polymerase II"/>
    <property type="evidence" value="ECO:0007669"/>
    <property type="project" value="TreeGrafter"/>
</dbReference>
<comment type="subcellular location">
    <subcellularLocation>
        <location evidence="1">Nucleus</location>
    </subcellularLocation>
</comment>
<dbReference type="AlphaFoldDB" id="A0A8H8DK57"/>
<dbReference type="GO" id="GO:0031490">
    <property type="term" value="F:chromatin DNA binding"/>
    <property type="evidence" value="ECO:0007669"/>
    <property type="project" value="TreeGrafter"/>
</dbReference>
<organism evidence="4 5">
    <name type="scientific">Olpidium bornovanus</name>
    <dbReference type="NCBI Taxonomy" id="278681"/>
    <lineage>
        <taxon>Eukaryota</taxon>
        <taxon>Fungi</taxon>
        <taxon>Fungi incertae sedis</taxon>
        <taxon>Olpidiomycota</taxon>
        <taxon>Olpidiomycotina</taxon>
        <taxon>Olpidiomycetes</taxon>
        <taxon>Olpidiales</taxon>
        <taxon>Olpidiaceae</taxon>
        <taxon>Olpidium</taxon>
    </lineage>
</organism>
<feature type="non-terminal residue" evidence="4">
    <location>
        <position position="161"/>
    </location>
</feature>
<dbReference type="Pfam" id="PF14559">
    <property type="entry name" value="TPR_19"/>
    <property type="match status" value="1"/>
</dbReference>
<dbReference type="Gene3D" id="1.25.40.10">
    <property type="entry name" value="Tetratricopeptide repeat domain"/>
    <property type="match status" value="1"/>
</dbReference>
<dbReference type="InterPro" id="IPR019734">
    <property type="entry name" value="TPR_rpt"/>
</dbReference>
<dbReference type="PANTHER" id="PTHR14017:SF1">
    <property type="entry name" value="LD02225P"/>
    <property type="match status" value="1"/>
</dbReference>
<dbReference type="PANTHER" id="PTHR14017">
    <property type="entry name" value="LYSINE-SPECIFIC DEMETHYLASE"/>
    <property type="match status" value="1"/>
</dbReference>
<dbReference type="GO" id="GO:0017053">
    <property type="term" value="C:transcription repressor complex"/>
    <property type="evidence" value="ECO:0007669"/>
    <property type="project" value="TreeGrafter"/>
</dbReference>
<dbReference type="Proteomes" id="UP000673691">
    <property type="component" value="Unassembled WGS sequence"/>
</dbReference>
<dbReference type="PROSITE" id="PS50005">
    <property type="entry name" value="TPR"/>
    <property type="match status" value="1"/>
</dbReference>